<evidence type="ECO:0000256" key="3">
    <source>
        <dbReference type="ARBA" id="ARBA00022490"/>
    </source>
</evidence>
<feature type="domain" description="MI" evidence="7">
    <location>
        <begin position="298"/>
        <end position="421"/>
    </location>
</feature>
<keyword evidence="4" id="KW-0677">Repeat</keyword>
<evidence type="ECO:0000259" key="7">
    <source>
        <dbReference type="PROSITE" id="PS51366"/>
    </source>
</evidence>
<organism evidence="8 9">
    <name type="scientific">Meloidogyne enterolobii</name>
    <name type="common">Root-knot nematode worm</name>
    <name type="synonym">Meloidogyne mayaguensis</name>
    <dbReference type="NCBI Taxonomy" id="390850"/>
    <lineage>
        <taxon>Eukaryota</taxon>
        <taxon>Metazoa</taxon>
        <taxon>Ecdysozoa</taxon>
        <taxon>Nematoda</taxon>
        <taxon>Chromadorea</taxon>
        <taxon>Rhabditida</taxon>
        <taxon>Tylenchina</taxon>
        <taxon>Tylenchomorpha</taxon>
        <taxon>Tylenchoidea</taxon>
        <taxon>Meloidogynidae</taxon>
        <taxon>Meloidogyninae</taxon>
        <taxon>Meloidogyne</taxon>
    </lineage>
</organism>
<comment type="similarity">
    <text evidence="2">Belongs to the PDCD4 family.</text>
</comment>
<accession>A0A6V7UAC5</accession>
<feature type="domain" description="MI" evidence="7">
    <location>
        <begin position="134"/>
        <end position="257"/>
    </location>
</feature>
<keyword evidence="3" id="KW-0963">Cytoplasm</keyword>
<dbReference type="InterPro" id="IPR003891">
    <property type="entry name" value="Initiation_fac_eIF4g_MI"/>
</dbReference>
<dbReference type="GO" id="GO:0045892">
    <property type="term" value="P:negative regulation of DNA-templated transcription"/>
    <property type="evidence" value="ECO:0007669"/>
    <property type="project" value="InterPro"/>
</dbReference>
<reference evidence="8 9" key="1">
    <citation type="submission" date="2020-08" db="EMBL/GenBank/DDBJ databases">
        <authorList>
            <person name="Koutsovoulos G."/>
            <person name="Danchin GJ E."/>
        </authorList>
    </citation>
    <scope>NUCLEOTIDE SEQUENCE [LARGE SCALE GENOMIC DNA]</scope>
</reference>
<dbReference type="PANTHER" id="PTHR12626">
    <property type="entry name" value="PROGRAMMED CELL DEATH 4"/>
    <property type="match status" value="1"/>
</dbReference>
<feature type="region of interest" description="Disordered" evidence="6">
    <location>
        <begin position="426"/>
        <end position="477"/>
    </location>
</feature>
<protein>
    <recommendedName>
        <fullName evidence="7">MI domain-containing protein</fullName>
    </recommendedName>
</protein>
<evidence type="ECO:0000256" key="1">
    <source>
        <dbReference type="ARBA" id="ARBA00004496"/>
    </source>
</evidence>
<dbReference type="Proteomes" id="UP000580250">
    <property type="component" value="Unassembled WGS sequence"/>
</dbReference>
<evidence type="ECO:0000256" key="4">
    <source>
        <dbReference type="ARBA" id="ARBA00022737"/>
    </source>
</evidence>
<dbReference type="Pfam" id="PF02847">
    <property type="entry name" value="MA3"/>
    <property type="match status" value="2"/>
</dbReference>
<comment type="subcellular location">
    <subcellularLocation>
        <location evidence="1">Cytoplasm</location>
    </subcellularLocation>
</comment>
<dbReference type="GO" id="GO:0005737">
    <property type="term" value="C:cytoplasm"/>
    <property type="evidence" value="ECO:0007669"/>
    <property type="project" value="UniProtKB-SubCell"/>
</dbReference>
<evidence type="ECO:0000256" key="2">
    <source>
        <dbReference type="ARBA" id="ARBA00005497"/>
    </source>
</evidence>
<evidence type="ECO:0000313" key="9">
    <source>
        <dbReference type="Proteomes" id="UP000580250"/>
    </source>
</evidence>
<sequence>MDASKQNCSHKNHHNIANKQQKDPELEAEIRFAKASGANPPRILPSDAVKNITEVFENHCVSSKNLIKNLKNGRAERKARSRGVSGCAIKNDGNRFEYGLDCIDLAYENDNQDKTFSSDSEEEYDEYADFVRKYSDEEIRQIMGDYLENGNLAEALDSLEKFALTKDMVHKMIKDILMVTIENSVGSYDMTANMLAEMVNKKWVSFSAIADILEDIVGSVGDISKDVPKAAESLAILMAKLVEHNLCTLNILNMLASKHSSDAQLVKSCYEDAVTFSNNHHLLMGKCAPCGGQNSTEVLSEQFKHILKEYLNSNDKEAATQRLSDLRVPHFNHEFVYKAGIFALEEMHDHVMDKLAILLKDLSDKGTLAESCIEKGFKRLFNDLADLYLDLPAAYVLAQRWVSKTAKIGVISQQIVVECPRETIRSRSRTLSEGPDGKLIVDNEKSDDDFNKDDKTSGYSSEIGGAESVQGDLSACN</sequence>
<dbReference type="InterPro" id="IPR016024">
    <property type="entry name" value="ARM-type_fold"/>
</dbReference>
<dbReference type="AlphaFoldDB" id="A0A6V7UAC5"/>
<keyword evidence="5" id="KW-0539">Nucleus</keyword>
<dbReference type="PROSITE" id="PS51366">
    <property type="entry name" value="MI"/>
    <property type="match status" value="2"/>
</dbReference>
<dbReference type="PANTHER" id="PTHR12626:SF0">
    <property type="entry name" value="PROGRAMMED CELL DEATH PROTEIN 4"/>
    <property type="match status" value="1"/>
</dbReference>
<gene>
    <name evidence="8" type="ORF">MENT_LOCUS10357</name>
</gene>
<dbReference type="SUPFAM" id="SSF48371">
    <property type="entry name" value="ARM repeat"/>
    <property type="match status" value="2"/>
</dbReference>
<evidence type="ECO:0000313" key="8">
    <source>
        <dbReference type="EMBL" id="CAD2151352.1"/>
    </source>
</evidence>
<proteinExistence type="inferred from homology"/>
<dbReference type="InterPro" id="IPR039778">
    <property type="entry name" value="PDCD4"/>
</dbReference>
<dbReference type="Gene3D" id="1.25.40.180">
    <property type="match status" value="2"/>
</dbReference>
<feature type="region of interest" description="Disordered" evidence="6">
    <location>
        <begin position="1"/>
        <end position="24"/>
    </location>
</feature>
<name>A0A6V7UAC5_MELEN</name>
<dbReference type="SMART" id="SM00544">
    <property type="entry name" value="MA3"/>
    <property type="match status" value="2"/>
</dbReference>
<evidence type="ECO:0000256" key="6">
    <source>
        <dbReference type="SAM" id="MobiDB-lite"/>
    </source>
</evidence>
<evidence type="ECO:0000256" key="5">
    <source>
        <dbReference type="ARBA" id="ARBA00023242"/>
    </source>
</evidence>
<dbReference type="EMBL" id="CAJEWN010000048">
    <property type="protein sequence ID" value="CAD2151352.1"/>
    <property type="molecule type" value="Genomic_DNA"/>
</dbReference>
<dbReference type="OrthoDB" id="5794722at2759"/>
<comment type="caution">
    <text evidence="8">The sequence shown here is derived from an EMBL/GenBank/DDBJ whole genome shotgun (WGS) entry which is preliminary data.</text>
</comment>
<feature type="compositionally biased region" description="Basic and acidic residues" evidence="6">
    <location>
        <begin position="435"/>
        <end position="456"/>
    </location>
</feature>